<dbReference type="AlphaFoldDB" id="A0A177L9T2"/>
<dbReference type="PANTHER" id="PTHR31964:SF113">
    <property type="entry name" value="USPA DOMAIN-CONTAINING PROTEIN"/>
    <property type="match status" value="1"/>
</dbReference>
<dbReference type="PANTHER" id="PTHR31964">
    <property type="entry name" value="ADENINE NUCLEOTIDE ALPHA HYDROLASES-LIKE SUPERFAMILY PROTEIN"/>
    <property type="match status" value="1"/>
</dbReference>
<dbReference type="PIRSF" id="PIRSF006276">
    <property type="entry name" value="UspA"/>
    <property type="match status" value="1"/>
</dbReference>
<dbReference type="Pfam" id="PF00582">
    <property type="entry name" value="Usp"/>
    <property type="match status" value="1"/>
</dbReference>
<dbReference type="EMBL" id="LQWY01000021">
    <property type="protein sequence ID" value="OAH61401.1"/>
    <property type="molecule type" value="Genomic_DNA"/>
</dbReference>
<dbReference type="GO" id="GO:0005737">
    <property type="term" value="C:cytoplasm"/>
    <property type="evidence" value="ECO:0007669"/>
    <property type="project" value="UniProtKB-SubCell"/>
</dbReference>
<proteinExistence type="inferred from homology"/>
<evidence type="ECO:0000313" key="4">
    <source>
        <dbReference type="EMBL" id="OAH61401.1"/>
    </source>
</evidence>
<comment type="subcellular location">
    <subcellularLocation>
        <location evidence="2">Cytoplasm</location>
    </subcellularLocation>
</comment>
<organism evidence="4 5">
    <name type="scientific">Domibacillus aminovorans</name>
    <dbReference type="NCBI Taxonomy" id="29332"/>
    <lineage>
        <taxon>Bacteria</taxon>
        <taxon>Bacillati</taxon>
        <taxon>Bacillota</taxon>
        <taxon>Bacilli</taxon>
        <taxon>Bacillales</taxon>
        <taxon>Bacillaceae</taxon>
        <taxon>Domibacillus</taxon>
    </lineage>
</organism>
<evidence type="ECO:0000259" key="3">
    <source>
        <dbReference type="Pfam" id="PF00582"/>
    </source>
</evidence>
<reference evidence="4 5" key="1">
    <citation type="submission" date="2016-01" db="EMBL/GenBank/DDBJ databases">
        <title>Investigation of taxonomic status of Bacillus aminovorans.</title>
        <authorList>
            <person name="Verma A."/>
            <person name="Pal Y."/>
            <person name="Krishnamurthi S."/>
        </authorList>
    </citation>
    <scope>NUCLEOTIDE SEQUENCE [LARGE SCALE GENOMIC DNA]</scope>
    <source>
        <strain evidence="4 5">DSM 1314</strain>
    </source>
</reference>
<gene>
    <name evidence="4" type="ORF">AWH49_13440</name>
</gene>
<dbReference type="InterPro" id="IPR006015">
    <property type="entry name" value="Universal_stress_UspA"/>
</dbReference>
<accession>A0A177L9T2</accession>
<keyword evidence="2" id="KW-0963">Cytoplasm</keyword>
<evidence type="ECO:0000256" key="2">
    <source>
        <dbReference type="PIRNR" id="PIRNR006276"/>
    </source>
</evidence>
<comment type="caution">
    <text evidence="4">The sequence shown here is derived from an EMBL/GenBank/DDBJ whole genome shotgun (WGS) entry which is preliminary data.</text>
</comment>
<feature type="domain" description="UspA" evidence="3">
    <location>
        <begin position="6"/>
        <end position="145"/>
    </location>
</feature>
<sequence length="145" mass="16085">MVKDMSKIVVAYDGSELSKKALERAIYLAKRDEKLELNVITAIPRLIPAVYNYGVTAVTEHEAKLKNAKEIMLEVEETLNVIPNKTETYILDGNPAQAIEEFAENNNVDLIVMGSRGLGGIKELFLGSVSHHVVQKAKCEVFIVK</sequence>
<dbReference type="InterPro" id="IPR006016">
    <property type="entry name" value="UspA"/>
</dbReference>
<keyword evidence="5" id="KW-1185">Reference proteome</keyword>
<dbReference type="InterPro" id="IPR014729">
    <property type="entry name" value="Rossmann-like_a/b/a_fold"/>
</dbReference>
<evidence type="ECO:0000256" key="1">
    <source>
        <dbReference type="ARBA" id="ARBA00008791"/>
    </source>
</evidence>
<dbReference type="PRINTS" id="PR01438">
    <property type="entry name" value="UNVRSLSTRESS"/>
</dbReference>
<evidence type="ECO:0000313" key="5">
    <source>
        <dbReference type="Proteomes" id="UP000076935"/>
    </source>
</evidence>
<dbReference type="CDD" id="cd00293">
    <property type="entry name" value="USP-like"/>
    <property type="match status" value="1"/>
</dbReference>
<name>A0A177L9T2_9BACI</name>
<dbReference type="Gene3D" id="3.40.50.620">
    <property type="entry name" value="HUPs"/>
    <property type="match status" value="1"/>
</dbReference>
<dbReference type="SUPFAM" id="SSF52402">
    <property type="entry name" value="Adenine nucleotide alpha hydrolases-like"/>
    <property type="match status" value="1"/>
</dbReference>
<protein>
    <recommendedName>
        <fullName evidence="2">Universal stress protein</fullName>
    </recommendedName>
</protein>
<dbReference type="Proteomes" id="UP000076935">
    <property type="component" value="Unassembled WGS sequence"/>
</dbReference>
<comment type="similarity">
    <text evidence="1 2">Belongs to the universal stress protein A family.</text>
</comment>